<dbReference type="Gene3D" id="1.20.1280.50">
    <property type="match status" value="1"/>
</dbReference>
<dbReference type="GO" id="GO:0000209">
    <property type="term" value="P:protein polyubiquitination"/>
    <property type="evidence" value="ECO:0000318"/>
    <property type="project" value="GO_Central"/>
</dbReference>
<dbReference type="Pfam" id="PF12937">
    <property type="entry name" value="F-box-like"/>
    <property type="match status" value="1"/>
</dbReference>
<evidence type="ECO:0000259" key="1">
    <source>
        <dbReference type="PROSITE" id="PS50181"/>
    </source>
</evidence>
<dbReference type="GO" id="GO:0019005">
    <property type="term" value="C:SCF ubiquitin ligase complex"/>
    <property type="evidence" value="ECO:0000318"/>
    <property type="project" value="GO_Central"/>
</dbReference>
<sequence length="333" mass="38434">MTEYNVVSDRPNRAFLVEPSNHEYLSKRIDIWHNKTSQCSFDSLPEPIQLYIFSMLDSWNLLKVCEVCRTWERLGSDEVLWRKKLSRDVKKWNVLGNSFNPDTMLNMSYKEVYMSCCPSLKRQKLPLMHQITKALRSLAYMINKKVPKLAMFGPGLESKGTKLVRNLLQDRTNLFEFISLFPGRFEGVGGGIRLNLNPYSLEFDLITLYTTNQNERETRSATERALQNRLFANQEQTKLQKAIKDLCKTLDGLIYVVDAHCTDEDLLCGLPELLALSNEILIPSQMPLLVLLCSKAGNIQHRSSIDVIRLLQLSKLTRPWQKYKKSLTLGHQC</sequence>
<dbReference type="SMART" id="SM00256">
    <property type="entry name" value="FBOX"/>
    <property type="match status" value="1"/>
</dbReference>
<dbReference type="Gene3D" id="3.40.50.300">
    <property type="entry name" value="P-loop containing nucleotide triphosphate hydrolases"/>
    <property type="match status" value="1"/>
</dbReference>
<dbReference type="eggNOG" id="ENOG502QUXD">
    <property type="taxonomic scope" value="Eukaryota"/>
</dbReference>
<dbReference type="STRING" id="6412.T1F3G9"/>
<name>T1F3G9_HELRO</name>
<dbReference type="InterPro" id="IPR001810">
    <property type="entry name" value="F-box_dom"/>
</dbReference>
<dbReference type="PANTHER" id="PTHR16008:SF4">
    <property type="entry name" value="F-BOX ONLY PROTEIN 4"/>
    <property type="match status" value="1"/>
</dbReference>
<dbReference type="InterPro" id="IPR036047">
    <property type="entry name" value="F-box-like_dom_sf"/>
</dbReference>
<dbReference type="KEGG" id="hro:HELRODRAFT_170819"/>
<dbReference type="InterPro" id="IPR027417">
    <property type="entry name" value="P-loop_NTPase"/>
</dbReference>
<evidence type="ECO:0000313" key="2">
    <source>
        <dbReference type="EMBL" id="ESO06798.1"/>
    </source>
</evidence>
<dbReference type="PROSITE" id="PS50181">
    <property type="entry name" value="FBOX"/>
    <property type="match status" value="1"/>
</dbReference>
<proteinExistence type="predicted"/>
<dbReference type="GO" id="GO:0031146">
    <property type="term" value="P:SCF-dependent proteasomal ubiquitin-dependent protein catabolic process"/>
    <property type="evidence" value="ECO:0000318"/>
    <property type="project" value="GO_Central"/>
</dbReference>
<dbReference type="OMA" id="DTHERHN"/>
<dbReference type="InterPro" id="IPR039588">
    <property type="entry name" value="FBXO4"/>
</dbReference>
<organism evidence="3 4">
    <name type="scientific">Helobdella robusta</name>
    <name type="common">Californian leech</name>
    <dbReference type="NCBI Taxonomy" id="6412"/>
    <lineage>
        <taxon>Eukaryota</taxon>
        <taxon>Metazoa</taxon>
        <taxon>Spiralia</taxon>
        <taxon>Lophotrochozoa</taxon>
        <taxon>Annelida</taxon>
        <taxon>Clitellata</taxon>
        <taxon>Hirudinea</taxon>
        <taxon>Rhynchobdellida</taxon>
        <taxon>Glossiphoniidae</taxon>
        <taxon>Helobdella</taxon>
    </lineage>
</organism>
<evidence type="ECO:0000313" key="4">
    <source>
        <dbReference type="Proteomes" id="UP000015101"/>
    </source>
</evidence>
<gene>
    <name evidence="3" type="primary">20203368</name>
    <name evidence="2" type="ORF">HELRODRAFT_170819</name>
</gene>
<reference evidence="2 4" key="2">
    <citation type="journal article" date="2013" name="Nature">
        <title>Insights into bilaterian evolution from three spiralian genomes.</title>
        <authorList>
            <person name="Simakov O."/>
            <person name="Marletaz F."/>
            <person name="Cho S.J."/>
            <person name="Edsinger-Gonzales E."/>
            <person name="Havlak P."/>
            <person name="Hellsten U."/>
            <person name="Kuo D.H."/>
            <person name="Larsson T."/>
            <person name="Lv J."/>
            <person name="Arendt D."/>
            <person name="Savage R."/>
            <person name="Osoegawa K."/>
            <person name="de Jong P."/>
            <person name="Grimwood J."/>
            <person name="Chapman J.A."/>
            <person name="Shapiro H."/>
            <person name="Aerts A."/>
            <person name="Otillar R.P."/>
            <person name="Terry A.Y."/>
            <person name="Boore J.L."/>
            <person name="Grigoriev I.V."/>
            <person name="Lindberg D.R."/>
            <person name="Seaver E.C."/>
            <person name="Weisblat D.A."/>
            <person name="Putnam N.H."/>
            <person name="Rokhsar D.S."/>
        </authorList>
    </citation>
    <scope>NUCLEOTIDE SEQUENCE</scope>
</reference>
<dbReference type="RefSeq" id="XP_009014894.1">
    <property type="nucleotide sequence ID" value="XM_009016646.1"/>
</dbReference>
<dbReference type="SUPFAM" id="SSF81383">
    <property type="entry name" value="F-box domain"/>
    <property type="match status" value="1"/>
</dbReference>
<dbReference type="Proteomes" id="UP000015101">
    <property type="component" value="Unassembled WGS sequence"/>
</dbReference>
<evidence type="ECO:0000313" key="3">
    <source>
        <dbReference type="EnsemblMetazoa" id="HelroP170819"/>
    </source>
</evidence>
<dbReference type="AlphaFoldDB" id="T1F3G9"/>
<dbReference type="OrthoDB" id="3219396at2759"/>
<dbReference type="PANTHER" id="PTHR16008">
    <property type="entry name" value="F-BOX ONLY PROTEIN 4"/>
    <property type="match status" value="1"/>
</dbReference>
<dbReference type="GeneID" id="20203368"/>
<dbReference type="HOGENOM" id="CLU_053600_0_0_1"/>
<dbReference type="EMBL" id="AMQM01003688">
    <property type="status" value="NOT_ANNOTATED_CDS"/>
    <property type="molecule type" value="Genomic_DNA"/>
</dbReference>
<protein>
    <recommendedName>
        <fullName evidence="1">F-box domain-containing protein</fullName>
    </recommendedName>
</protein>
<dbReference type="InParanoid" id="T1F3G9"/>
<dbReference type="EMBL" id="KB096275">
    <property type="protein sequence ID" value="ESO06798.1"/>
    <property type="molecule type" value="Genomic_DNA"/>
</dbReference>
<dbReference type="CTD" id="20203368"/>
<accession>T1F3G9</accession>
<feature type="domain" description="F-box" evidence="1">
    <location>
        <begin position="38"/>
        <end position="84"/>
    </location>
</feature>
<keyword evidence="4" id="KW-1185">Reference proteome</keyword>
<reference evidence="4" key="1">
    <citation type="submission" date="2012-12" db="EMBL/GenBank/DDBJ databases">
        <authorList>
            <person name="Hellsten U."/>
            <person name="Grimwood J."/>
            <person name="Chapman J.A."/>
            <person name="Shapiro H."/>
            <person name="Aerts A."/>
            <person name="Otillar R.P."/>
            <person name="Terry A.Y."/>
            <person name="Boore J.L."/>
            <person name="Simakov O."/>
            <person name="Marletaz F."/>
            <person name="Cho S.-J."/>
            <person name="Edsinger-Gonzales E."/>
            <person name="Havlak P."/>
            <person name="Kuo D.-H."/>
            <person name="Larsson T."/>
            <person name="Lv J."/>
            <person name="Arendt D."/>
            <person name="Savage R."/>
            <person name="Osoegawa K."/>
            <person name="de Jong P."/>
            <person name="Lindberg D.R."/>
            <person name="Seaver E.C."/>
            <person name="Weisblat D.A."/>
            <person name="Putnam N.H."/>
            <person name="Grigoriev I.V."/>
            <person name="Rokhsar D.S."/>
        </authorList>
    </citation>
    <scope>NUCLEOTIDE SEQUENCE</scope>
</reference>
<reference evidence="3" key="3">
    <citation type="submission" date="2015-06" db="UniProtKB">
        <authorList>
            <consortium name="EnsemblMetazoa"/>
        </authorList>
    </citation>
    <scope>IDENTIFICATION</scope>
</reference>
<dbReference type="EnsemblMetazoa" id="HelroT170819">
    <property type="protein sequence ID" value="HelroP170819"/>
    <property type="gene ID" value="HelroG170819"/>
</dbReference>